<gene>
    <name evidence="3" type="ORF">Bcop_0687</name>
</gene>
<reference evidence="3 4" key="1">
    <citation type="journal article" date="2011" name="Stand. Genomic Sci.">
        <title>Non-contiguous finished genome sequence of Bacteroides coprosuis type strain (PC139).</title>
        <authorList>
            <person name="Land M."/>
            <person name="Held B."/>
            <person name="Gronow S."/>
            <person name="Abt B."/>
            <person name="Lucas S."/>
            <person name="Del Rio T.G."/>
            <person name="Nolan M."/>
            <person name="Tice H."/>
            <person name="Cheng J.F."/>
            <person name="Pitluck S."/>
            <person name="Liolios K."/>
            <person name="Pagani I."/>
            <person name="Ivanova N."/>
            <person name="Mavromatis K."/>
            <person name="Mikhailova N."/>
            <person name="Pati A."/>
            <person name="Tapia R."/>
            <person name="Han C."/>
            <person name="Goodwin L."/>
            <person name="Chen A."/>
            <person name="Palaniappan K."/>
            <person name="Hauser L."/>
            <person name="Brambilla E.M."/>
            <person name="Rohde M."/>
            <person name="Goker M."/>
            <person name="Detter J.C."/>
            <person name="Woyke T."/>
            <person name="Bristow J."/>
            <person name="Eisen J.A."/>
            <person name="Markowitz V."/>
            <person name="Hugenholtz P."/>
            <person name="Kyrpides N.C."/>
            <person name="Klenk H.P."/>
            <person name="Lapidus A."/>
        </authorList>
    </citation>
    <scope>NUCLEOTIDE SEQUENCE</scope>
    <source>
        <strain evidence="3 4">DSM 18011</strain>
    </source>
</reference>
<dbReference type="SUPFAM" id="SSF56935">
    <property type="entry name" value="Porins"/>
    <property type="match status" value="1"/>
</dbReference>
<dbReference type="EMBL" id="CM001167">
    <property type="protein sequence ID" value="EGJ70904.1"/>
    <property type="molecule type" value="Genomic_DNA"/>
</dbReference>
<dbReference type="OrthoDB" id="603275at2"/>
<feature type="compositionally biased region" description="Basic residues" evidence="1">
    <location>
        <begin position="917"/>
        <end position="933"/>
    </location>
</feature>
<evidence type="ECO:0000313" key="4">
    <source>
        <dbReference type="Proteomes" id="UP000018439"/>
    </source>
</evidence>
<proteinExistence type="predicted"/>
<name>F3ZSN0_9BACE</name>
<protein>
    <recommendedName>
        <fullName evidence="2">Outer membrane protein beta-barrel domain-containing protein</fullName>
    </recommendedName>
</protein>
<dbReference type="STRING" id="679937.Bcop_0687"/>
<evidence type="ECO:0000259" key="2">
    <source>
        <dbReference type="Pfam" id="PF14905"/>
    </source>
</evidence>
<sequence length="933" mass="106401">MSVFKKIGLLLSLMIFPISLFGQGNKVEIYGQIFDKEMNEGVESASVQLLSLPDSTFVKGVSSGINGQFSLSGLTSKNYILKVSFIGYKTLLYPVSQKSLKQKTNIGKLELLTDAIFLEGTVVTAEVPKVTVAEDTLVFNSAAYRVPQNAMLEELVKKLPGAQVDTDGKITINGKEISKIMIDGKEFFAKDPDIAMKNLPVDVIEKLKTYDKKSDQSRITGIDDGKEVTVLDISVKDGANKGWFGNADVGVGNHNRHTLKGMLNRFSDGDQLSGFLNLNNVRDASVGGGRRWSRNNGIEDNKSGGLNFSLERPKIDAGGNVNYSDTERDLQSKYTSETFLQENSSFSKGFNNSINDSKSINSDFRVEWKPDSLTNILILPWFNYSRTNRLSNGESLTGDIDDFDNWEDMMNNGLAINKSVDNSFSKGNNLGFGTSFFINRKLNTKGRNIALDVDYSFGNSDDNGGNYSLIEYFKKGEKTERDLITKNDNNNYSYRVKLMYSEPIFKNRFLQFGYSYNKSYNKTDRKSYNLDGYVEGDNLEDFLDSELSKLARNYYDNHDISLNLNTIREKYRYNIGVSVQPQRNKMEYTQGEQEIDTTRTVVNFTPTFDFRYQFHKQSFMRIMYRGNTSQPNMMDLLPIRDITNPLNIREGNPGLKPSYTNFFMMFYNSYFAKTQRSLSAHVFFQNVLNSVSSKVIYDPETGGKVTRPENINGNWNTRAMVNFTTPFKNKKFTITTFSRFNFNNIAGYLSLDPNSEAEKNKTKNLRLGESLNLNFRNDWFEAGIDGSVNYSKVTNTMQPQSNRETFDYSLGLNSNIRFPWDINFSTDGSYTIKKGYSQGMDRNEFIWNVQLSKDFLKAKQATISIQFFDILKQRSNLSRSISASMRQDTEYNEITNFFMVHFVYKLNTFGGNDKKDMRRRRGPGGGRRMHRMY</sequence>
<dbReference type="HOGENOM" id="CLU_012729_0_1_10"/>
<evidence type="ECO:0000313" key="3">
    <source>
        <dbReference type="EMBL" id="EGJ70904.1"/>
    </source>
</evidence>
<feature type="region of interest" description="Disordered" evidence="1">
    <location>
        <begin position="914"/>
        <end position="933"/>
    </location>
</feature>
<dbReference type="AlphaFoldDB" id="F3ZSN0"/>
<dbReference type="Proteomes" id="UP000018439">
    <property type="component" value="Chromosome"/>
</dbReference>
<dbReference type="Pfam" id="PF13715">
    <property type="entry name" value="CarbopepD_reg_2"/>
    <property type="match status" value="1"/>
</dbReference>
<dbReference type="InterPro" id="IPR041700">
    <property type="entry name" value="OMP_b-brl_3"/>
</dbReference>
<keyword evidence="4" id="KW-1185">Reference proteome</keyword>
<dbReference type="InterPro" id="IPR008969">
    <property type="entry name" value="CarboxyPept-like_regulatory"/>
</dbReference>
<dbReference type="Pfam" id="PF14905">
    <property type="entry name" value="OMP_b-brl_3"/>
    <property type="match status" value="1"/>
</dbReference>
<evidence type="ECO:0000256" key="1">
    <source>
        <dbReference type="SAM" id="MobiDB-lite"/>
    </source>
</evidence>
<dbReference type="SUPFAM" id="SSF49464">
    <property type="entry name" value="Carboxypeptidase regulatory domain-like"/>
    <property type="match status" value="1"/>
</dbReference>
<organism evidence="3 4">
    <name type="scientific">Bacteroides coprosuis DSM 18011</name>
    <dbReference type="NCBI Taxonomy" id="679937"/>
    <lineage>
        <taxon>Bacteria</taxon>
        <taxon>Pseudomonadati</taxon>
        <taxon>Bacteroidota</taxon>
        <taxon>Bacteroidia</taxon>
        <taxon>Bacteroidales</taxon>
        <taxon>Bacteroidaceae</taxon>
        <taxon>Bacteroides</taxon>
    </lineage>
</organism>
<dbReference type="eggNOG" id="COG4206">
    <property type="taxonomic scope" value="Bacteria"/>
</dbReference>
<accession>F3ZSN0</accession>
<feature type="domain" description="Outer membrane protein beta-barrel" evidence="2">
    <location>
        <begin position="440"/>
        <end position="752"/>
    </location>
</feature>